<reference evidence="2 3" key="1">
    <citation type="journal article" date="2014" name="BMC Genomics">
        <title>Adaptive genomic structural variation in the grape powdery mildew pathogen, Erysiphe necator.</title>
        <authorList>
            <person name="Jones L."/>
            <person name="Riaz S."/>
            <person name="Morales-Cruz A."/>
            <person name="Amrine K.C."/>
            <person name="McGuire B."/>
            <person name="Gubler W.D."/>
            <person name="Walker M.A."/>
            <person name="Cantu D."/>
        </authorList>
    </citation>
    <scope>NUCLEOTIDE SEQUENCE [LARGE SCALE GENOMIC DNA]</scope>
    <source>
        <strain evidence="3">c</strain>
    </source>
</reference>
<dbReference type="EMBL" id="JNVN01001905">
    <property type="protein sequence ID" value="KHJ32658.1"/>
    <property type="molecule type" value="Genomic_DNA"/>
</dbReference>
<feature type="region of interest" description="Disordered" evidence="1">
    <location>
        <begin position="1"/>
        <end position="32"/>
    </location>
</feature>
<accession>A0A0B1P301</accession>
<dbReference type="Proteomes" id="UP000030854">
    <property type="component" value="Unassembled WGS sequence"/>
</dbReference>
<protein>
    <submittedName>
        <fullName evidence="2">Putative eka-like protein</fullName>
    </submittedName>
</protein>
<dbReference type="AlphaFoldDB" id="A0A0B1P301"/>
<name>A0A0B1P301_UNCNE</name>
<comment type="caution">
    <text evidence="2">The sequence shown here is derived from an EMBL/GenBank/DDBJ whole genome shotgun (WGS) entry which is preliminary data.</text>
</comment>
<sequence length="97" mass="10469">MKLSGNCGGPHRSDSRRCLARPTRSGAPTKEQLKTYRQAGEREYQAIIRAKAAEELAASAKINNIEITSSQDSEVDNNIDNIPASPADISTGDAIRL</sequence>
<dbReference type="HOGENOM" id="CLU_018153_7_1_1"/>
<evidence type="ECO:0000313" key="2">
    <source>
        <dbReference type="EMBL" id="KHJ32658.1"/>
    </source>
</evidence>
<evidence type="ECO:0000313" key="3">
    <source>
        <dbReference type="Proteomes" id="UP000030854"/>
    </source>
</evidence>
<feature type="region of interest" description="Disordered" evidence="1">
    <location>
        <begin position="71"/>
        <end position="97"/>
    </location>
</feature>
<feature type="compositionally biased region" description="Polar residues" evidence="1">
    <location>
        <begin position="71"/>
        <end position="80"/>
    </location>
</feature>
<proteinExistence type="predicted"/>
<gene>
    <name evidence="2" type="ORF">EV44_g4176</name>
</gene>
<keyword evidence="3" id="KW-1185">Reference proteome</keyword>
<evidence type="ECO:0000256" key="1">
    <source>
        <dbReference type="SAM" id="MobiDB-lite"/>
    </source>
</evidence>
<organism evidence="2 3">
    <name type="scientific">Uncinula necator</name>
    <name type="common">Grape powdery mildew</name>
    <dbReference type="NCBI Taxonomy" id="52586"/>
    <lineage>
        <taxon>Eukaryota</taxon>
        <taxon>Fungi</taxon>
        <taxon>Dikarya</taxon>
        <taxon>Ascomycota</taxon>
        <taxon>Pezizomycotina</taxon>
        <taxon>Leotiomycetes</taxon>
        <taxon>Erysiphales</taxon>
        <taxon>Erysiphaceae</taxon>
        <taxon>Erysiphe</taxon>
    </lineage>
</organism>